<dbReference type="InterPro" id="IPR011035">
    <property type="entry name" value="Ribosomal_bL25/Gln-tRNA_synth"/>
</dbReference>
<name>A0A1G2IM47_9BACT</name>
<dbReference type="GO" id="GO:0022625">
    <property type="term" value="C:cytosolic large ribosomal subunit"/>
    <property type="evidence" value="ECO:0007669"/>
    <property type="project" value="TreeGrafter"/>
</dbReference>
<dbReference type="HAMAP" id="MF_01334">
    <property type="entry name" value="Ribosomal_bL25_CTC"/>
    <property type="match status" value="1"/>
</dbReference>
<feature type="domain" description="Large ribosomal subunit protein bL25 L25" evidence="7">
    <location>
        <begin position="4"/>
        <end position="89"/>
    </location>
</feature>
<dbReference type="CDD" id="cd00495">
    <property type="entry name" value="Ribosomal_L25_TL5_CTC"/>
    <property type="match status" value="1"/>
</dbReference>
<dbReference type="GO" id="GO:0003735">
    <property type="term" value="F:structural constituent of ribosome"/>
    <property type="evidence" value="ECO:0007669"/>
    <property type="project" value="InterPro"/>
</dbReference>
<protein>
    <recommendedName>
        <fullName evidence="5">Large ribosomal subunit protein bL25</fullName>
    </recommendedName>
    <alternativeName>
        <fullName evidence="5">General stress protein CTC</fullName>
    </alternativeName>
</protein>
<dbReference type="EMBL" id="MHPE01000051">
    <property type="protein sequence ID" value="OGZ75318.1"/>
    <property type="molecule type" value="Genomic_DNA"/>
</dbReference>
<keyword evidence="3 5" id="KW-0689">Ribosomal protein</keyword>
<dbReference type="InterPro" id="IPR020056">
    <property type="entry name" value="Rbsml_bL25/Gln-tRNA_synth_N"/>
</dbReference>
<dbReference type="Proteomes" id="UP000178632">
    <property type="component" value="Unassembled WGS sequence"/>
</dbReference>
<gene>
    <name evidence="5" type="primary">rplY</name>
    <name evidence="5" type="synonym">ctc</name>
    <name evidence="9" type="ORF">A3G45_00920</name>
</gene>
<sequence length="220" mass="24474">MISLNAKVRKEVGKKTKALRESGKIPAVVYGPGVKNISLEIDRLEFQKIFKEAGESSLIDLKIGNENRPVLIHEIQKDPISDKIIHIDFFQASLKEEVEVTVPLVFEGVAPAIKELGATLVKNMTEIQVKALPQNLPHEIKVNIEELKAIGNHILVKDLPLSEGVTVLKKPDEIVVSISAAEKVEEELAKEIEEKVEDVGKVEKEKKEEEAAEPPKEEKK</sequence>
<keyword evidence="4 5" id="KW-0687">Ribonucleoprotein</keyword>
<dbReference type="Pfam" id="PF01386">
    <property type="entry name" value="Ribosomal_L25p"/>
    <property type="match status" value="1"/>
</dbReference>
<feature type="domain" description="Large ribosomal subunit protein bL25 beta" evidence="8">
    <location>
        <begin position="97"/>
        <end position="181"/>
    </location>
</feature>
<dbReference type="Gene3D" id="2.40.240.10">
    <property type="entry name" value="Ribosomal Protein L25, Chain P"/>
    <property type="match status" value="1"/>
</dbReference>
<evidence type="ECO:0000313" key="9">
    <source>
        <dbReference type="EMBL" id="OGZ75318.1"/>
    </source>
</evidence>
<comment type="subunit">
    <text evidence="5">Part of the 50S ribosomal subunit; part of the 5S rRNA/L5/L18/L25 subcomplex. Contacts the 5S rRNA. Binds to the 5S rRNA independently of L5 and L18.</text>
</comment>
<dbReference type="SUPFAM" id="SSF50715">
    <property type="entry name" value="Ribosomal protein L25-like"/>
    <property type="match status" value="1"/>
</dbReference>
<evidence type="ECO:0000313" key="10">
    <source>
        <dbReference type="Proteomes" id="UP000178632"/>
    </source>
</evidence>
<proteinExistence type="inferred from homology"/>
<dbReference type="InterPro" id="IPR001021">
    <property type="entry name" value="Ribosomal_bL25_long"/>
</dbReference>
<accession>A0A1G2IM47</accession>
<dbReference type="InterPro" id="IPR020930">
    <property type="entry name" value="Ribosomal_uL5_bac-type"/>
</dbReference>
<comment type="caution">
    <text evidence="9">The sequence shown here is derived from an EMBL/GenBank/DDBJ whole genome shotgun (WGS) entry which is preliminary data.</text>
</comment>
<dbReference type="AlphaFoldDB" id="A0A1G2IM47"/>
<dbReference type="NCBIfam" id="TIGR00731">
    <property type="entry name" value="bL25_bact_ctc"/>
    <property type="match status" value="1"/>
</dbReference>
<dbReference type="Pfam" id="PF14693">
    <property type="entry name" value="Ribosomal_TL5_C"/>
    <property type="match status" value="1"/>
</dbReference>
<evidence type="ECO:0000259" key="8">
    <source>
        <dbReference type="Pfam" id="PF14693"/>
    </source>
</evidence>
<evidence type="ECO:0000256" key="6">
    <source>
        <dbReference type="SAM" id="MobiDB-lite"/>
    </source>
</evidence>
<dbReference type="GO" id="GO:0008097">
    <property type="term" value="F:5S rRNA binding"/>
    <property type="evidence" value="ECO:0007669"/>
    <property type="project" value="InterPro"/>
</dbReference>
<evidence type="ECO:0000256" key="1">
    <source>
        <dbReference type="ARBA" id="ARBA00022730"/>
    </source>
</evidence>
<keyword evidence="2 5" id="KW-0694">RNA-binding</keyword>
<dbReference type="GO" id="GO:0006412">
    <property type="term" value="P:translation"/>
    <property type="evidence" value="ECO:0007669"/>
    <property type="project" value="UniProtKB-UniRule"/>
</dbReference>
<dbReference type="InterPro" id="IPR020057">
    <property type="entry name" value="Ribosomal_bL25_b-dom"/>
</dbReference>
<dbReference type="InterPro" id="IPR037121">
    <property type="entry name" value="Ribosomal_bL25_C"/>
</dbReference>
<keyword evidence="1 5" id="KW-0699">rRNA-binding</keyword>
<evidence type="ECO:0000256" key="5">
    <source>
        <dbReference type="HAMAP-Rule" id="MF_01334"/>
    </source>
</evidence>
<evidence type="ECO:0000259" key="7">
    <source>
        <dbReference type="Pfam" id="PF01386"/>
    </source>
</evidence>
<comment type="similarity">
    <text evidence="5">Belongs to the bacterial ribosomal protein bL25 family. CTC subfamily.</text>
</comment>
<comment type="function">
    <text evidence="5">This is one of the proteins that binds to the 5S RNA in the ribosome where it forms part of the central protuberance.</text>
</comment>
<evidence type="ECO:0000256" key="3">
    <source>
        <dbReference type="ARBA" id="ARBA00022980"/>
    </source>
</evidence>
<evidence type="ECO:0000256" key="4">
    <source>
        <dbReference type="ARBA" id="ARBA00023274"/>
    </source>
</evidence>
<dbReference type="PANTHER" id="PTHR33284:SF1">
    <property type="entry name" value="RIBOSOMAL PROTEIN L25_GLN-TRNA SYNTHETASE, ANTI-CODON-BINDING DOMAIN-CONTAINING PROTEIN"/>
    <property type="match status" value="1"/>
</dbReference>
<evidence type="ECO:0000256" key="2">
    <source>
        <dbReference type="ARBA" id="ARBA00022884"/>
    </source>
</evidence>
<dbReference type="Gene3D" id="2.170.120.20">
    <property type="entry name" value="Ribosomal protein L25, beta domain"/>
    <property type="match status" value="1"/>
</dbReference>
<feature type="region of interest" description="Disordered" evidence="6">
    <location>
        <begin position="199"/>
        <end position="220"/>
    </location>
</feature>
<organism evidence="9 10">
    <name type="scientific">Candidatus Staskawiczbacteria bacterium RIFCSPLOWO2_12_FULL_37_15</name>
    <dbReference type="NCBI Taxonomy" id="1802218"/>
    <lineage>
        <taxon>Bacteria</taxon>
        <taxon>Candidatus Staskawicziibacteriota</taxon>
    </lineage>
</organism>
<dbReference type="PANTHER" id="PTHR33284">
    <property type="entry name" value="RIBOSOMAL PROTEIN L25/GLN-TRNA SYNTHETASE, ANTI-CODON-BINDING DOMAIN-CONTAINING PROTEIN"/>
    <property type="match status" value="1"/>
</dbReference>
<reference evidence="9 10" key="1">
    <citation type="journal article" date="2016" name="Nat. Commun.">
        <title>Thousands of microbial genomes shed light on interconnected biogeochemical processes in an aquifer system.</title>
        <authorList>
            <person name="Anantharaman K."/>
            <person name="Brown C.T."/>
            <person name="Hug L.A."/>
            <person name="Sharon I."/>
            <person name="Castelle C.J."/>
            <person name="Probst A.J."/>
            <person name="Thomas B.C."/>
            <person name="Singh A."/>
            <person name="Wilkins M.J."/>
            <person name="Karaoz U."/>
            <person name="Brodie E.L."/>
            <person name="Williams K.H."/>
            <person name="Hubbard S.S."/>
            <person name="Banfield J.F."/>
        </authorList>
    </citation>
    <scope>NUCLEOTIDE SEQUENCE [LARGE SCALE GENOMIC DNA]</scope>
</reference>
<dbReference type="InterPro" id="IPR029751">
    <property type="entry name" value="Ribosomal_L25_dom"/>
</dbReference>